<name>A0A4Y9S290_9BURK</name>
<organism evidence="2 3">
    <name type="scientific">Zemynaea arenosa</name>
    <dbReference type="NCBI Taxonomy" id="2561931"/>
    <lineage>
        <taxon>Bacteria</taxon>
        <taxon>Pseudomonadati</taxon>
        <taxon>Pseudomonadota</taxon>
        <taxon>Betaproteobacteria</taxon>
        <taxon>Burkholderiales</taxon>
        <taxon>Oxalobacteraceae</taxon>
        <taxon>Telluria group</taxon>
        <taxon>Zemynaea</taxon>
    </lineage>
</organism>
<keyword evidence="3" id="KW-1185">Reference proteome</keyword>
<gene>
    <name evidence="2" type="ORF">E4L96_18035</name>
</gene>
<protein>
    <submittedName>
        <fullName evidence="2">2-alkenal reductase</fullName>
    </submittedName>
</protein>
<keyword evidence="1" id="KW-1133">Transmembrane helix</keyword>
<keyword evidence="1" id="KW-0472">Membrane</keyword>
<proteinExistence type="predicted"/>
<reference evidence="2 3" key="1">
    <citation type="submission" date="2019-03" db="EMBL/GenBank/DDBJ databases">
        <title>Draft Genome Sequence of Massilia arenosa sp. nov., a Novel Massilia Species Isolated from a Sandy-loam Maize Soil.</title>
        <authorList>
            <person name="Raths R."/>
            <person name="Peta V."/>
            <person name="Bucking H."/>
        </authorList>
    </citation>
    <scope>NUCLEOTIDE SEQUENCE [LARGE SCALE GENOMIC DNA]</scope>
    <source>
        <strain evidence="2 3">MC02</strain>
    </source>
</reference>
<dbReference type="Proteomes" id="UP000298438">
    <property type="component" value="Unassembled WGS sequence"/>
</dbReference>
<feature type="transmembrane region" description="Helical" evidence="1">
    <location>
        <begin position="6"/>
        <end position="25"/>
    </location>
</feature>
<evidence type="ECO:0000256" key="1">
    <source>
        <dbReference type="SAM" id="Phobius"/>
    </source>
</evidence>
<evidence type="ECO:0000313" key="3">
    <source>
        <dbReference type="Proteomes" id="UP000298438"/>
    </source>
</evidence>
<keyword evidence="1" id="KW-0812">Transmembrane</keyword>
<evidence type="ECO:0000313" key="2">
    <source>
        <dbReference type="EMBL" id="TFW15480.1"/>
    </source>
</evidence>
<sequence>MKRYWLILAQAVTIGLGLYLVVLAVRPDWVGRHSVLPQQAGGPGTPAAVLQG</sequence>
<accession>A0A4Y9S290</accession>
<feature type="non-terminal residue" evidence="2">
    <location>
        <position position="52"/>
    </location>
</feature>
<dbReference type="EMBL" id="SPVF01000229">
    <property type="protein sequence ID" value="TFW15480.1"/>
    <property type="molecule type" value="Genomic_DNA"/>
</dbReference>
<dbReference type="AlphaFoldDB" id="A0A4Y9S290"/>
<comment type="caution">
    <text evidence="2">The sequence shown here is derived from an EMBL/GenBank/DDBJ whole genome shotgun (WGS) entry which is preliminary data.</text>
</comment>